<accession>A0A8J4GIQ5</accession>
<evidence type="ECO:0000313" key="2">
    <source>
        <dbReference type="EMBL" id="GIM07854.1"/>
    </source>
</evidence>
<name>A0A8J4GIQ5_9CHLO</name>
<evidence type="ECO:0000313" key="3">
    <source>
        <dbReference type="Proteomes" id="UP000722791"/>
    </source>
</evidence>
<dbReference type="EMBL" id="BNCQ01000025">
    <property type="protein sequence ID" value="GIM07854.1"/>
    <property type="molecule type" value="Genomic_DNA"/>
</dbReference>
<sequence length="634" mass="68421">MQTSKNASRAKLHRLAGFSHGFNFLTEPYGFIERVCNFYSVAVSKAVSDNASSISSSQLTLLNHLGTLPSIARNWDARTVQAELRNVDAASFAELELSRSEPTAVQRVLAKRHGVVLPVGASRLAAAATLATVQPPSIRSLAVLYGVLEYDGDVPASDAAARQLVRRLALERPHSHPLDTDLSPVARSQINELFNRLGYIGRLPYSYGSAQLMAVCLRTILADVDDEARLRPLPGLDPRQADLIRYLRSRRAPPGHTRGMPAVLDLDLPSHPAVSRLAAARNILQLLQNHELCASPTGTTAEALQKLGHVGPIPPTTGETLMLVSELRDRCLRPKSAHIAALRAATALSGAAAGSAATNAVLAAAAEPDSVAHFKAMLRVLRRADTDAATPATRTAQQHLAELRRRTPASSHAAAAAIAPWSGGSAAAAAAAVGPCPSQLEVRAAIEDLPLSETMMERLFDLGWQGPMPATHGSALALEEYLLHHKNTANTSPSANASPGPSRNPHADTPTVAAVLTASGAGSQLRRPGQYTAQHHDDTYDRRIRLPYHISRLGSTPEEALTKIQIRGMFPGAVSEWYLPTMSHEEAKHVLSCLMAMRRVVLERVSGGSYDEYVDRWSEAEAEGDWWEMEWIWH</sequence>
<gene>
    <name evidence="2" type="ORF">Vretimale_11913</name>
</gene>
<feature type="region of interest" description="Disordered" evidence="1">
    <location>
        <begin position="488"/>
        <end position="509"/>
    </location>
</feature>
<feature type="compositionally biased region" description="Polar residues" evidence="1">
    <location>
        <begin position="488"/>
        <end position="501"/>
    </location>
</feature>
<protein>
    <submittedName>
        <fullName evidence="2">Uncharacterized protein</fullName>
    </submittedName>
</protein>
<proteinExistence type="predicted"/>
<organism evidence="2 3">
    <name type="scientific">Volvox reticuliferus</name>
    <dbReference type="NCBI Taxonomy" id="1737510"/>
    <lineage>
        <taxon>Eukaryota</taxon>
        <taxon>Viridiplantae</taxon>
        <taxon>Chlorophyta</taxon>
        <taxon>core chlorophytes</taxon>
        <taxon>Chlorophyceae</taxon>
        <taxon>CS clade</taxon>
        <taxon>Chlamydomonadales</taxon>
        <taxon>Volvocaceae</taxon>
        <taxon>Volvox</taxon>
    </lineage>
</organism>
<evidence type="ECO:0000256" key="1">
    <source>
        <dbReference type="SAM" id="MobiDB-lite"/>
    </source>
</evidence>
<dbReference type="AlphaFoldDB" id="A0A8J4GIQ5"/>
<reference evidence="2" key="1">
    <citation type="journal article" date="2021" name="Proc. Natl. Acad. Sci. U.S.A.">
        <title>Three genomes in the algal genus Volvox reveal the fate of a haploid sex-determining region after a transition to homothallism.</title>
        <authorList>
            <person name="Yamamoto K."/>
            <person name="Hamaji T."/>
            <person name="Kawai-Toyooka H."/>
            <person name="Matsuzaki R."/>
            <person name="Takahashi F."/>
            <person name="Nishimura Y."/>
            <person name="Kawachi M."/>
            <person name="Noguchi H."/>
            <person name="Minakuchi Y."/>
            <person name="Umen J.G."/>
            <person name="Toyoda A."/>
            <person name="Nozaki H."/>
        </authorList>
    </citation>
    <scope>NUCLEOTIDE SEQUENCE</scope>
    <source>
        <strain evidence="2">NIES-3785</strain>
    </source>
</reference>
<comment type="caution">
    <text evidence="2">The sequence shown here is derived from an EMBL/GenBank/DDBJ whole genome shotgun (WGS) entry which is preliminary data.</text>
</comment>
<dbReference type="Proteomes" id="UP000722791">
    <property type="component" value="Unassembled WGS sequence"/>
</dbReference>